<dbReference type="AlphaFoldDB" id="A0AA39SFN3"/>
<keyword evidence="3" id="KW-1185">Reference proteome</keyword>
<comment type="caution">
    <text evidence="2">The sequence shown here is derived from an EMBL/GenBank/DDBJ whole genome shotgun (WGS) entry which is preliminary data.</text>
</comment>
<feature type="region of interest" description="Disordered" evidence="1">
    <location>
        <begin position="1"/>
        <end position="33"/>
    </location>
</feature>
<dbReference type="Proteomes" id="UP001168877">
    <property type="component" value="Unassembled WGS sequence"/>
</dbReference>
<reference evidence="2" key="2">
    <citation type="submission" date="2023-06" db="EMBL/GenBank/DDBJ databases">
        <authorList>
            <person name="Swenson N.G."/>
            <person name="Wegrzyn J.L."/>
            <person name="Mcevoy S.L."/>
        </authorList>
    </citation>
    <scope>NUCLEOTIDE SEQUENCE</scope>
    <source>
        <strain evidence="2">NS2018</strain>
        <tissue evidence="2">Leaf</tissue>
    </source>
</reference>
<evidence type="ECO:0000256" key="1">
    <source>
        <dbReference type="SAM" id="MobiDB-lite"/>
    </source>
</evidence>
<dbReference type="EMBL" id="JAUESC010000380">
    <property type="protein sequence ID" value="KAK0591861.1"/>
    <property type="molecule type" value="Genomic_DNA"/>
</dbReference>
<evidence type="ECO:0000313" key="2">
    <source>
        <dbReference type="EMBL" id="KAK0591861.1"/>
    </source>
</evidence>
<name>A0AA39SFN3_ACESA</name>
<proteinExistence type="predicted"/>
<protein>
    <submittedName>
        <fullName evidence="2">Uncharacterized protein</fullName>
    </submittedName>
</protein>
<gene>
    <name evidence="2" type="ORF">LWI29_009312</name>
</gene>
<reference evidence="2" key="1">
    <citation type="journal article" date="2022" name="Plant J.">
        <title>Strategies of tolerance reflected in two North American maple genomes.</title>
        <authorList>
            <person name="McEvoy S.L."/>
            <person name="Sezen U.U."/>
            <person name="Trouern-Trend A."/>
            <person name="McMahon S.M."/>
            <person name="Schaberg P.G."/>
            <person name="Yang J."/>
            <person name="Wegrzyn J.L."/>
            <person name="Swenson N.G."/>
        </authorList>
    </citation>
    <scope>NUCLEOTIDE SEQUENCE</scope>
    <source>
        <strain evidence="2">NS2018</strain>
    </source>
</reference>
<sequence length="148" mass="16501">MFNEPGNKTVADSVEEDQLNQDKGDDNMGMEDEDIADELERNLEQVSDTYMIDLEPLPSGPSNEKDITKRLGIVRPKKFARLASLPAEKKDKVIQADIEGGKEKLEKMKKNFKLRMMGWQSYPAGPGTQPYPGRKSRVKPGHALPGTG</sequence>
<evidence type="ECO:0000313" key="3">
    <source>
        <dbReference type="Proteomes" id="UP001168877"/>
    </source>
</evidence>
<accession>A0AA39SFN3</accession>
<feature type="region of interest" description="Disordered" evidence="1">
    <location>
        <begin position="120"/>
        <end position="148"/>
    </location>
</feature>
<organism evidence="2 3">
    <name type="scientific">Acer saccharum</name>
    <name type="common">Sugar maple</name>
    <dbReference type="NCBI Taxonomy" id="4024"/>
    <lineage>
        <taxon>Eukaryota</taxon>
        <taxon>Viridiplantae</taxon>
        <taxon>Streptophyta</taxon>
        <taxon>Embryophyta</taxon>
        <taxon>Tracheophyta</taxon>
        <taxon>Spermatophyta</taxon>
        <taxon>Magnoliopsida</taxon>
        <taxon>eudicotyledons</taxon>
        <taxon>Gunneridae</taxon>
        <taxon>Pentapetalae</taxon>
        <taxon>rosids</taxon>
        <taxon>malvids</taxon>
        <taxon>Sapindales</taxon>
        <taxon>Sapindaceae</taxon>
        <taxon>Hippocastanoideae</taxon>
        <taxon>Acereae</taxon>
        <taxon>Acer</taxon>
    </lineage>
</organism>